<dbReference type="EMBL" id="CP002631">
    <property type="protein sequence ID" value="AEB13067.1"/>
    <property type="molecule type" value="Genomic_DNA"/>
</dbReference>
<dbReference type="eggNOG" id="ENOG5030K2G">
    <property type="taxonomic scope" value="Bacteria"/>
</dbReference>
<dbReference type="HOGENOM" id="CLU_962915_0_0_12"/>
<name>F2NUA3_TRES6</name>
<dbReference type="KEGG" id="tsu:Tresu_0098"/>
<dbReference type="Proteomes" id="UP000006852">
    <property type="component" value="Chromosome"/>
</dbReference>
<proteinExistence type="predicted"/>
<evidence type="ECO:0000313" key="1">
    <source>
        <dbReference type="EMBL" id="AEB13067.1"/>
    </source>
</evidence>
<protein>
    <submittedName>
        <fullName evidence="1">Uncharacterized protein</fullName>
    </submittedName>
</protein>
<dbReference type="AlphaFoldDB" id="F2NUA3"/>
<organism evidence="1 2">
    <name type="scientific">Treponema succinifaciens (strain ATCC 33096 / DSM 2489 / 6091)</name>
    <dbReference type="NCBI Taxonomy" id="869209"/>
    <lineage>
        <taxon>Bacteria</taxon>
        <taxon>Pseudomonadati</taxon>
        <taxon>Spirochaetota</taxon>
        <taxon>Spirochaetia</taxon>
        <taxon>Spirochaetales</taxon>
        <taxon>Treponemataceae</taxon>
        <taxon>Treponema</taxon>
    </lineage>
</organism>
<reference evidence="1 2" key="1">
    <citation type="journal article" date="2011" name="Stand. Genomic Sci.">
        <title>Complete genome sequence of Treponema succinifaciens type strain (6091).</title>
        <authorList>
            <person name="Han C."/>
            <person name="Gronow S."/>
            <person name="Teshima H."/>
            <person name="Lapidus A."/>
            <person name="Nolan M."/>
            <person name="Lucas S."/>
            <person name="Hammon N."/>
            <person name="Deshpande S."/>
            <person name="Cheng J.F."/>
            <person name="Zeytun A."/>
            <person name="Tapia R."/>
            <person name="Goodwin L."/>
            <person name="Pitluck S."/>
            <person name="Liolios K."/>
            <person name="Pagani I."/>
            <person name="Ivanova N."/>
            <person name="Mavromatis K."/>
            <person name="Mikhailova N."/>
            <person name="Huntemann M."/>
            <person name="Pati A."/>
            <person name="Chen A."/>
            <person name="Palaniappan K."/>
            <person name="Land M."/>
            <person name="Hauser L."/>
            <person name="Brambilla E.M."/>
            <person name="Rohde M."/>
            <person name="Goker M."/>
            <person name="Woyke T."/>
            <person name="Bristow J."/>
            <person name="Eisen J.A."/>
            <person name="Markowitz V."/>
            <person name="Hugenholtz P."/>
            <person name="Kyrpides N.C."/>
            <person name="Klenk H.P."/>
            <person name="Detter J.C."/>
        </authorList>
    </citation>
    <scope>NUCLEOTIDE SEQUENCE [LARGE SCALE GENOMIC DNA]</scope>
    <source>
        <strain evidence="2">ATCC 33096 / DSM 2489 / 6091</strain>
    </source>
</reference>
<evidence type="ECO:0000313" key="2">
    <source>
        <dbReference type="Proteomes" id="UP000006852"/>
    </source>
</evidence>
<dbReference type="STRING" id="869209.Tresu_0098"/>
<reference evidence="2" key="2">
    <citation type="submission" date="2011-04" db="EMBL/GenBank/DDBJ databases">
        <title>The complete genome of chromosome of Treponema succinifaciens DSM 2489.</title>
        <authorList>
            <person name="Lucas S."/>
            <person name="Copeland A."/>
            <person name="Lapidus A."/>
            <person name="Bruce D."/>
            <person name="Goodwin L."/>
            <person name="Pitluck S."/>
            <person name="Peters L."/>
            <person name="Kyrpides N."/>
            <person name="Mavromatis K."/>
            <person name="Ivanova N."/>
            <person name="Ovchinnikova G."/>
            <person name="Teshima H."/>
            <person name="Detter J.C."/>
            <person name="Tapia R."/>
            <person name="Han C."/>
            <person name="Land M."/>
            <person name="Hauser L."/>
            <person name="Markowitz V."/>
            <person name="Cheng J.-F."/>
            <person name="Hugenholtz P."/>
            <person name="Woyke T."/>
            <person name="Wu D."/>
            <person name="Gronow S."/>
            <person name="Wellnitz S."/>
            <person name="Brambilla E."/>
            <person name="Klenk H.-P."/>
            <person name="Eisen J.A."/>
        </authorList>
    </citation>
    <scope>NUCLEOTIDE SEQUENCE [LARGE SCALE GENOMIC DNA]</scope>
    <source>
        <strain evidence="2">ATCC 33096 / DSM 2489 / 6091</strain>
    </source>
</reference>
<sequence>MLNTFIMRLPCLLSSSTFIYSYFLCYNLHMEKTILIAGKNMPDAGSFTDGVAFSGRNIIITGPQTDEVQPIKKLTIAERKANQAAYEEEKNLEAKSGICTIEWNKSSPLSARSLVLQTLTIFNRMDEAVLYFDEEWFASKAEKMDSEEIARGCDEMIAGYQYLALEIISSFQKRDASEGPGTLVFLLKETPSRIDVLHSPALKDGLSAIASPLVSAGKAAFASFAENLAAVCSDSIFVNIVLIRGDNSMEGFRRDDETGRWLCTYLNSMDASKSGKKAQWVKPGAKPSSGFKLFKR</sequence>
<keyword evidence="2" id="KW-1185">Reference proteome</keyword>
<accession>F2NUA3</accession>
<gene>
    <name evidence="1" type="ordered locus">Tresu_0098</name>
</gene>